<protein>
    <submittedName>
        <fullName evidence="1">Uncharacterized protein</fullName>
    </submittedName>
</protein>
<evidence type="ECO:0000313" key="1">
    <source>
        <dbReference type="EMBL" id="JAA81565.1"/>
    </source>
</evidence>
<reference evidence="1" key="2">
    <citation type="submission" date="2013-05" db="EMBL/GenBank/DDBJ databases">
        <authorList>
            <person name="Carter J.-M."/>
            <person name="Baker S.C."/>
            <person name="Pink R."/>
            <person name="Carter D.R.F."/>
            <person name="Collins A."/>
            <person name="Tomlin J."/>
            <person name="Gibbs M."/>
            <person name="Breuker C.J."/>
        </authorList>
    </citation>
    <scope>NUCLEOTIDE SEQUENCE</scope>
    <source>
        <tissue evidence="1">Ovary</tissue>
    </source>
</reference>
<dbReference type="EMBL" id="GAIX01010995">
    <property type="protein sequence ID" value="JAA81565.1"/>
    <property type="molecule type" value="Transcribed_RNA"/>
</dbReference>
<sequence length="75" mass="8652">MQAAQWARALASRLAQRHRAHSGRIFNSLIAIRDCLVRHTAYIMERSQTEALSSHELPKDIRDSMVARVRELLLQ</sequence>
<accession>S4P4Y1</accession>
<reference evidence="1" key="1">
    <citation type="journal article" date="2013" name="BMC Genomics">
        <title>Unscrambling butterfly oogenesis.</title>
        <authorList>
            <person name="Carter J.M."/>
            <person name="Baker S.C."/>
            <person name="Pink R."/>
            <person name="Carter D.R."/>
            <person name="Collins A."/>
            <person name="Tomlin J."/>
            <person name="Gibbs M."/>
            <person name="Breuker C.J."/>
        </authorList>
    </citation>
    <scope>NUCLEOTIDE SEQUENCE</scope>
    <source>
        <tissue evidence="1">Ovary</tissue>
    </source>
</reference>
<proteinExistence type="predicted"/>
<dbReference type="AlphaFoldDB" id="S4P4Y1"/>
<name>S4P4Y1_9NEOP</name>
<organism evidence="1">
    <name type="scientific">Pararge aegeria</name>
    <name type="common">speckled wood butterfly</name>
    <dbReference type="NCBI Taxonomy" id="116150"/>
    <lineage>
        <taxon>Eukaryota</taxon>
        <taxon>Metazoa</taxon>
        <taxon>Ecdysozoa</taxon>
        <taxon>Arthropoda</taxon>
        <taxon>Hexapoda</taxon>
        <taxon>Insecta</taxon>
        <taxon>Pterygota</taxon>
        <taxon>Neoptera</taxon>
        <taxon>Endopterygota</taxon>
        <taxon>Lepidoptera</taxon>
        <taxon>Glossata</taxon>
        <taxon>Ditrysia</taxon>
        <taxon>Papilionoidea</taxon>
        <taxon>Nymphalidae</taxon>
        <taxon>Satyrinae</taxon>
        <taxon>Satyrini</taxon>
        <taxon>Parargina</taxon>
        <taxon>Pararge</taxon>
    </lineage>
</organism>
<feature type="non-terminal residue" evidence="1">
    <location>
        <position position="75"/>
    </location>
</feature>